<evidence type="ECO:0000256" key="2">
    <source>
        <dbReference type="PROSITE-ProRule" id="PRU00252"/>
    </source>
</evidence>
<proteinExistence type="predicted"/>
<dbReference type="InterPro" id="IPR000424">
    <property type="entry name" value="Primosome_PriB/ssb"/>
</dbReference>
<dbReference type="SUPFAM" id="SSF50249">
    <property type="entry name" value="Nucleic acid-binding proteins"/>
    <property type="match status" value="1"/>
</dbReference>
<name>A0A6N2ZWI9_9FIRM</name>
<dbReference type="PROSITE" id="PS50935">
    <property type="entry name" value="SSB"/>
    <property type="match status" value="1"/>
</dbReference>
<reference evidence="3" key="1">
    <citation type="submission" date="2019-11" db="EMBL/GenBank/DDBJ databases">
        <authorList>
            <person name="Feng L."/>
        </authorList>
    </citation>
    <scope>NUCLEOTIDE SEQUENCE</scope>
    <source>
        <strain evidence="3">VatypicaLFYP47</strain>
    </source>
</reference>
<evidence type="ECO:0000256" key="1">
    <source>
        <dbReference type="ARBA" id="ARBA00023125"/>
    </source>
</evidence>
<dbReference type="EMBL" id="CACRUN010000008">
    <property type="protein sequence ID" value="VYT81032.1"/>
    <property type="molecule type" value="Genomic_DNA"/>
</dbReference>
<accession>A0A6N2ZWI9</accession>
<dbReference type="InterPro" id="IPR012340">
    <property type="entry name" value="NA-bd_OB-fold"/>
</dbReference>
<dbReference type="Gene3D" id="2.40.50.140">
    <property type="entry name" value="Nucleic acid-binding proteins"/>
    <property type="match status" value="1"/>
</dbReference>
<evidence type="ECO:0000313" key="3">
    <source>
        <dbReference type="EMBL" id="VYT81032.1"/>
    </source>
</evidence>
<organism evidence="3">
    <name type="scientific">Veillonella atypica</name>
    <dbReference type="NCBI Taxonomy" id="39777"/>
    <lineage>
        <taxon>Bacteria</taxon>
        <taxon>Bacillati</taxon>
        <taxon>Bacillota</taxon>
        <taxon>Negativicutes</taxon>
        <taxon>Veillonellales</taxon>
        <taxon>Veillonellaceae</taxon>
        <taxon>Veillonella</taxon>
    </lineage>
</organism>
<dbReference type="CDD" id="cd04496">
    <property type="entry name" value="SSB_OBF"/>
    <property type="match status" value="1"/>
</dbReference>
<sequence>MATNKYVNEVQSTSYHNIVCWVDAELYSCLRKGDFVAVAGELHSRSYEDKKGEKRYITEVVAQNLTYGLKQNESQSNFNNFDEDEKIPF</sequence>
<protein>
    <submittedName>
        <fullName evidence="3">Single-stranded DNA-binding protein</fullName>
    </submittedName>
</protein>
<dbReference type="AlphaFoldDB" id="A0A6N2ZWI9"/>
<dbReference type="GO" id="GO:0003697">
    <property type="term" value="F:single-stranded DNA binding"/>
    <property type="evidence" value="ECO:0007669"/>
    <property type="project" value="InterPro"/>
</dbReference>
<keyword evidence="1 2" id="KW-0238">DNA-binding</keyword>
<gene>
    <name evidence="3" type="ORF">VALFYP47_00895</name>
</gene>
<dbReference type="Pfam" id="PF00436">
    <property type="entry name" value="SSB"/>
    <property type="match status" value="1"/>
</dbReference>